<dbReference type="NCBIfam" id="TIGR00229">
    <property type="entry name" value="sensory_box"/>
    <property type="match status" value="2"/>
</dbReference>
<feature type="domain" description="EAL" evidence="8">
    <location>
        <begin position="470"/>
        <end position="724"/>
    </location>
</feature>
<dbReference type="InterPro" id="IPR043128">
    <property type="entry name" value="Rev_trsase/Diguanyl_cyclase"/>
</dbReference>
<gene>
    <name evidence="10" type="ordered locus">Mmwyl1_4297</name>
</gene>
<dbReference type="OrthoDB" id="9816034at2"/>
<feature type="domain" description="PAC" evidence="7">
    <location>
        <begin position="248"/>
        <end position="301"/>
    </location>
</feature>
<dbReference type="InterPro" id="IPR000700">
    <property type="entry name" value="PAS-assoc_C"/>
</dbReference>
<dbReference type="EMBL" id="CP000749">
    <property type="protein sequence ID" value="ABR73192.1"/>
    <property type="molecule type" value="Genomic_DNA"/>
</dbReference>
<dbReference type="Pfam" id="PF08447">
    <property type="entry name" value="PAS_3"/>
    <property type="match status" value="1"/>
</dbReference>
<evidence type="ECO:0000256" key="2">
    <source>
        <dbReference type="ARBA" id="ARBA00012282"/>
    </source>
</evidence>
<dbReference type="Pfam" id="PF00563">
    <property type="entry name" value="EAL"/>
    <property type="match status" value="1"/>
</dbReference>
<evidence type="ECO:0000259" key="6">
    <source>
        <dbReference type="PROSITE" id="PS50112"/>
    </source>
</evidence>
<dbReference type="Pfam" id="PF00990">
    <property type="entry name" value="GGDEF"/>
    <property type="match status" value="1"/>
</dbReference>
<dbReference type="Gene3D" id="3.30.450.20">
    <property type="entry name" value="PAS domain"/>
    <property type="match status" value="2"/>
</dbReference>
<dbReference type="InterPro" id="IPR029787">
    <property type="entry name" value="Nucleotide_cyclase"/>
</dbReference>
<evidence type="ECO:0000259" key="9">
    <source>
        <dbReference type="PROSITE" id="PS50887"/>
    </source>
</evidence>
<evidence type="ECO:0000256" key="1">
    <source>
        <dbReference type="ARBA" id="ARBA00001946"/>
    </source>
</evidence>
<dbReference type="SMART" id="SM00091">
    <property type="entry name" value="PAS"/>
    <property type="match status" value="2"/>
</dbReference>
<feature type="domain" description="GGDEF" evidence="9">
    <location>
        <begin position="329"/>
        <end position="461"/>
    </location>
</feature>
<evidence type="ECO:0000259" key="7">
    <source>
        <dbReference type="PROSITE" id="PS50113"/>
    </source>
</evidence>
<feature type="domain" description="PAS" evidence="6">
    <location>
        <begin position="45"/>
        <end position="89"/>
    </location>
</feature>
<keyword evidence="5" id="KW-0472">Membrane</keyword>
<dbReference type="Pfam" id="PF13188">
    <property type="entry name" value="PAS_8"/>
    <property type="match status" value="1"/>
</dbReference>
<evidence type="ECO:0000256" key="4">
    <source>
        <dbReference type="ARBA" id="ARBA00051114"/>
    </source>
</evidence>
<dbReference type="eggNOG" id="COG2202">
    <property type="taxonomic scope" value="Bacteria"/>
</dbReference>
<comment type="catalytic activity">
    <reaction evidence="4">
        <text>3',3'-c-di-GMP + H2O = 5'-phosphoguanylyl(3'-&gt;5')guanosine + H(+)</text>
        <dbReference type="Rhea" id="RHEA:24902"/>
        <dbReference type="ChEBI" id="CHEBI:15377"/>
        <dbReference type="ChEBI" id="CHEBI:15378"/>
        <dbReference type="ChEBI" id="CHEBI:58754"/>
        <dbReference type="ChEBI" id="CHEBI:58805"/>
        <dbReference type="EC" id="3.1.4.52"/>
    </reaction>
    <physiologicalReaction direction="left-to-right" evidence="4">
        <dbReference type="Rhea" id="RHEA:24903"/>
    </physiologicalReaction>
</comment>
<dbReference type="GO" id="GO:0071732">
    <property type="term" value="P:cellular response to nitric oxide"/>
    <property type="evidence" value="ECO:0007669"/>
    <property type="project" value="UniProtKB-ARBA"/>
</dbReference>
<dbReference type="KEGG" id="mmw:Mmwyl1_4297"/>
<dbReference type="FunFam" id="3.30.70.270:FF:000001">
    <property type="entry name" value="Diguanylate cyclase domain protein"/>
    <property type="match status" value="1"/>
</dbReference>
<dbReference type="SMART" id="SM00267">
    <property type="entry name" value="GGDEF"/>
    <property type="match status" value="1"/>
</dbReference>
<keyword evidence="3" id="KW-0973">c-di-GMP</keyword>
<dbReference type="FunFam" id="3.20.20.450:FF:000001">
    <property type="entry name" value="Cyclic di-GMP phosphodiesterase yahA"/>
    <property type="match status" value="1"/>
</dbReference>
<reference evidence="10" key="1">
    <citation type="submission" date="2007-06" db="EMBL/GenBank/DDBJ databases">
        <title>Complete sequence of Marinomonas sp. MWYL1.</title>
        <authorList>
            <consortium name="US DOE Joint Genome Institute"/>
            <person name="Copeland A."/>
            <person name="Lucas S."/>
            <person name="Lapidus A."/>
            <person name="Barry K."/>
            <person name="Glavina del Rio T."/>
            <person name="Dalin E."/>
            <person name="Tice H."/>
            <person name="Pitluck S."/>
            <person name="Kiss H."/>
            <person name="Brettin T."/>
            <person name="Bruce D."/>
            <person name="Detter J.C."/>
            <person name="Han C."/>
            <person name="Schmutz J."/>
            <person name="Larimer F."/>
            <person name="Land M."/>
            <person name="Hauser L."/>
            <person name="Kyrpides N."/>
            <person name="Kim E."/>
            <person name="Johnston A.W.B."/>
            <person name="Todd J.D."/>
            <person name="Rogers R."/>
            <person name="Wexler M."/>
            <person name="Bond P.L."/>
            <person name="Li Y."/>
            <person name="Richardson P."/>
        </authorList>
    </citation>
    <scope>NUCLEOTIDE SEQUENCE [LARGE SCALE GENOMIC DNA]</scope>
    <source>
        <strain evidence="10">MWYL1</strain>
    </source>
</reference>
<dbReference type="InterPro" id="IPR000014">
    <property type="entry name" value="PAS"/>
</dbReference>
<feature type="transmembrane region" description="Helical" evidence="5">
    <location>
        <begin position="6"/>
        <end position="26"/>
    </location>
</feature>
<evidence type="ECO:0000256" key="3">
    <source>
        <dbReference type="ARBA" id="ARBA00022636"/>
    </source>
</evidence>
<dbReference type="SUPFAM" id="SSF55073">
    <property type="entry name" value="Nucleotide cyclase"/>
    <property type="match status" value="1"/>
</dbReference>
<dbReference type="PROSITE" id="PS50112">
    <property type="entry name" value="PAS"/>
    <property type="match status" value="2"/>
</dbReference>
<dbReference type="PANTHER" id="PTHR44757">
    <property type="entry name" value="DIGUANYLATE CYCLASE DGCP"/>
    <property type="match status" value="1"/>
</dbReference>
<dbReference type="GO" id="GO:0071111">
    <property type="term" value="F:cyclic-guanylate-specific phosphodiesterase activity"/>
    <property type="evidence" value="ECO:0007669"/>
    <property type="project" value="UniProtKB-EC"/>
</dbReference>
<dbReference type="InterPro" id="IPR013655">
    <property type="entry name" value="PAS_fold_3"/>
</dbReference>
<dbReference type="EC" id="3.1.4.52" evidence="2"/>
<accession>A6W3B3</accession>
<dbReference type="SUPFAM" id="SSF55785">
    <property type="entry name" value="PYP-like sensor domain (PAS domain)"/>
    <property type="match status" value="2"/>
</dbReference>
<comment type="cofactor">
    <cofactor evidence="1">
        <name>Mg(2+)</name>
        <dbReference type="ChEBI" id="CHEBI:18420"/>
    </cofactor>
</comment>
<dbReference type="InterPro" id="IPR035919">
    <property type="entry name" value="EAL_sf"/>
</dbReference>
<keyword evidence="5" id="KW-0812">Transmembrane</keyword>
<name>A6W3B3_MARMS</name>
<evidence type="ECO:0000256" key="5">
    <source>
        <dbReference type="SAM" id="Phobius"/>
    </source>
</evidence>
<dbReference type="AlphaFoldDB" id="A6W3B3"/>
<dbReference type="PROSITE" id="PS50883">
    <property type="entry name" value="EAL"/>
    <property type="match status" value="1"/>
</dbReference>
<dbReference type="eggNOG" id="COG5001">
    <property type="taxonomic scope" value="Bacteria"/>
</dbReference>
<proteinExistence type="predicted"/>
<dbReference type="CDD" id="cd01949">
    <property type="entry name" value="GGDEF"/>
    <property type="match status" value="1"/>
</dbReference>
<dbReference type="CDD" id="cd00130">
    <property type="entry name" value="PAS"/>
    <property type="match status" value="2"/>
</dbReference>
<evidence type="ECO:0000259" key="8">
    <source>
        <dbReference type="PROSITE" id="PS50883"/>
    </source>
</evidence>
<dbReference type="Gene3D" id="3.30.70.270">
    <property type="match status" value="1"/>
</dbReference>
<dbReference type="InterPro" id="IPR052155">
    <property type="entry name" value="Biofilm_reg_signaling"/>
</dbReference>
<dbReference type="CDD" id="cd01948">
    <property type="entry name" value="EAL"/>
    <property type="match status" value="1"/>
</dbReference>
<dbReference type="InterPro" id="IPR001633">
    <property type="entry name" value="EAL_dom"/>
</dbReference>
<dbReference type="InterPro" id="IPR000160">
    <property type="entry name" value="GGDEF_dom"/>
</dbReference>
<dbReference type="STRING" id="400668.Mmwyl1_4297"/>
<dbReference type="HOGENOM" id="CLU_000445_70_50_6"/>
<dbReference type="Gene3D" id="3.20.20.450">
    <property type="entry name" value="EAL domain"/>
    <property type="match status" value="1"/>
</dbReference>
<dbReference type="SUPFAM" id="SSF141868">
    <property type="entry name" value="EAL domain-like"/>
    <property type="match status" value="1"/>
</dbReference>
<sequence>MTYPWGTILGYFLALCFLLIFIYVYIRIKVERNILFQQLEHAENYKNQLTSSLDALSDPMWIKDKDQTYIYCNPAFEQFIGLSKLEIIGYKDEEIQSQHVQLSQNIIPAITSNEETGATEEYVCLPCGNVDYFQVSTERIYDISDQLFSSVGYAQKITPFKERESELIDAEIRVNEALKLTKVGIWEWNVDKDIWFATPSYFTMLGYAPVEGMADRKAELEKIHPEDRQHVMDSVNNILTSKSESNYYKYQARIRHIDGNYRWIGVRCIVTEFDQEDKPARMLGVRIDIDEIQKAHDQVEWLAHHDSLTKLPNRVALNKTFHKIIKPNTKIALLFIDLDHFKNVNDTLGHSIGDQLLLTVADRMRTLVNNIGYVARQGGDEFIILLPADNEECLIEKTCAIKEALSARYNIDQHQFFITPSIGVSLYPRNGEDFDTLYQRADAAMYHAKHTGRNRYAFFTEEMQAISTRALTLGNALHDAIERQEFSLHYQPQISLITGKIIGAEALIRWHSLELGHVSPGEFIPLAEENGQILAIGEWVLRETARQLKQWLEEGITPVRIAVNLSYAQFQVNDLPSIVEAILNEYAVPAQYLELELTERIATKDPEHTITILESFQQLGIHTSIDDFGTGYSSLSYLQRFPVYKLKIDQSFVRNMTTNTNDQVIVGTIILLAQQLGMTTIAEGVETKAQLEMLYNIGCDDIQGYYISRPIPAEEFKIGFLQKKQRFLVAQDEH</sequence>
<feature type="domain" description="PAS" evidence="6">
    <location>
        <begin position="170"/>
        <end position="242"/>
    </location>
</feature>
<organism evidence="10">
    <name type="scientific">Marinomonas sp. (strain MWYL1)</name>
    <dbReference type="NCBI Taxonomy" id="400668"/>
    <lineage>
        <taxon>Bacteria</taxon>
        <taxon>Pseudomonadati</taxon>
        <taxon>Pseudomonadota</taxon>
        <taxon>Gammaproteobacteria</taxon>
        <taxon>Oceanospirillales</taxon>
        <taxon>Oceanospirillaceae</taxon>
        <taxon>Marinomonas</taxon>
    </lineage>
</organism>
<dbReference type="NCBIfam" id="TIGR00254">
    <property type="entry name" value="GGDEF"/>
    <property type="match status" value="1"/>
</dbReference>
<keyword evidence="5" id="KW-1133">Transmembrane helix</keyword>
<evidence type="ECO:0000313" key="10">
    <source>
        <dbReference type="EMBL" id="ABR73192.1"/>
    </source>
</evidence>
<dbReference type="PANTHER" id="PTHR44757:SF2">
    <property type="entry name" value="BIOFILM ARCHITECTURE MAINTENANCE PROTEIN MBAA"/>
    <property type="match status" value="1"/>
</dbReference>
<dbReference type="InterPro" id="IPR035965">
    <property type="entry name" value="PAS-like_dom_sf"/>
</dbReference>
<protein>
    <recommendedName>
        <fullName evidence="2">cyclic-guanylate-specific phosphodiesterase</fullName>
        <ecNumber evidence="2">3.1.4.52</ecNumber>
    </recommendedName>
</protein>
<dbReference type="SMART" id="SM00052">
    <property type="entry name" value="EAL"/>
    <property type="match status" value="1"/>
</dbReference>
<dbReference type="PROSITE" id="PS50113">
    <property type="entry name" value="PAC"/>
    <property type="match status" value="1"/>
</dbReference>
<dbReference type="PROSITE" id="PS50887">
    <property type="entry name" value="GGDEF"/>
    <property type="match status" value="1"/>
</dbReference>